<comment type="caution">
    <text evidence="1">The sequence shown here is derived from an EMBL/GenBank/DDBJ whole genome shotgun (WGS) entry which is preliminary data.</text>
</comment>
<evidence type="ECO:0000313" key="2">
    <source>
        <dbReference type="Proteomes" id="UP000445582"/>
    </source>
</evidence>
<dbReference type="RefSeq" id="WP_160673003.1">
    <property type="nucleotide sequence ID" value="NZ_WTYN01000001.1"/>
</dbReference>
<organism evidence="1 2">
    <name type="scientific">Qipengyuania oceanensis</name>
    <dbReference type="NCBI Taxonomy" id="1463597"/>
    <lineage>
        <taxon>Bacteria</taxon>
        <taxon>Pseudomonadati</taxon>
        <taxon>Pseudomonadota</taxon>
        <taxon>Alphaproteobacteria</taxon>
        <taxon>Sphingomonadales</taxon>
        <taxon>Erythrobacteraceae</taxon>
        <taxon>Qipengyuania</taxon>
    </lineage>
</organism>
<accession>A0A844YDM7</accession>
<dbReference type="AlphaFoldDB" id="A0A844YDM7"/>
<evidence type="ECO:0000313" key="1">
    <source>
        <dbReference type="EMBL" id="MXO62630.1"/>
    </source>
</evidence>
<protein>
    <recommendedName>
        <fullName evidence="3">Heme oxygenase</fullName>
    </recommendedName>
</protein>
<sequence>MSGLQDPARYAQFLSAQLRAREPIEACVARSLAGDMAPPAVSHLLRADLAELGSPPAGPDLRFAMPDKAEPIGLSWAIAGSHLGNRMMLAKLSGHGELPTRFLESAEMIAFWSRLRPHLDRELPEDVMRRAAQAAEAVFDLFLESMLPTTRTLAA</sequence>
<dbReference type="Gene3D" id="1.20.910.10">
    <property type="entry name" value="Heme oxygenase-like"/>
    <property type="match status" value="1"/>
</dbReference>
<gene>
    <name evidence="1" type="ORF">GRI48_06355</name>
</gene>
<dbReference type="CDD" id="cd19166">
    <property type="entry name" value="HemeO-bac"/>
    <property type="match status" value="1"/>
</dbReference>
<dbReference type="SUPFAM" id="SSF48613">
    <property type="entry name" value="Heme oxygenase-like"/>
    <property type="match status" value="1"/>
</dbReference>
<proteinExistence type="predicted"/>
<keyword evidence="2" id="KW-1185">Reference proteome</keyword>
<evidence type="ECO:0008006" key="3">
    <source>
        <dbReference type="Google" id="ProtNLM"/>
    </source>
</evidence>
<dbReference type="InterPro" id="IPR016084">
    <property type="entry name" value="Haem_Oase-like_multi-hlx"/>
</dbReference>
<dbReference type="EMBL" id="WTYN01000001">
    <property type="protein sequence ID" value="MXO62630.1"/>
    <property type="molecule type" value="Genomic_DNA"/>
</dbReference>
<dbReference type="Proteomes" id="UP000445582">
    <property type="component" value="Unassembled WGS sequence"/>
</dbReference>
<reference evidence="1 2" key="1">
    <citation type="submission" date="2019-12" db="EMBL/GenBank/DDBJ databases">
        <title>Genomic-based taxomic classification of the family Erythrobacteraceae.</title>
        <authorList>
            <person name="Xu L."/>
        </authorList>
    </citation>
    <scope>NUCLEOTIDE SEQUENCE [LARGE SCALE GENOMIC DNA]</scope>
    <source>
        <strain evidence="1 2">MCCC 1A09965</strain>
    </source>
</reference>
<name>A0A844YDM7_9SPHN</name>
<dbReference type="OrthoDB" id="9149607at2"/>